<dbReference type="eggNOG" id="KOG0725">
    <property type="taxonomic scope" value="Eukaryota"/>
</dbReference>
<feature type="region of interest" description="Disordered" evidence="3">
    <location>
        <begin position="1"/>
        <end position="260"/>
    </location>
</feature>
<evidence type="ECO:0008006" key="6">
    <source>
        <dbReference type="Google" id="ProtNLM"/>
    </source>
</evidence>
<evidence type="ECO:0000313" key="5">
    <source>
        <dbReference type="Proteomes" id="UP000019471"/>
    </source>
</evidence>
<dbReference type="STRING" id="1182543.W9WHX4"/>
<organism evidence="4 5">
    <name type="scientific">Cladophialophora psammophila CBS 110553</name>
    <dbReference type="NCBI Taxonomy" id="1182543"/>
    <lineage>
        <taxon>Eukaryota</taxon>
        <taxon>Fungi</taxon>
        <taxon>Dikarya</taxon>
        <taxon>Ascomycota</taxon>
        <taxon>Pezizomycotina</taxon>
        <taxon>Eurotiomycetes</taxon>
        <taxon>Chaetothyriomycetidae</taxon>
        <taxon>Chaetothyriales</taxon>
        <taxon>Herpotrichiellaceae</taxon>
        <taxon>Cladophialophora</taxon>
    </lineage>
</organism>
<dbReference type="InterPro" id="IPR036291">
    <property type="entry name" value="NAD(P)-bd_dom_sf"/>
</dbReference>
<dbReference type="OrthoDB" id="37659at2759"/>
<protein>
    <recommendedName>
        <fullName evidence="6">3-oxoacyl-[acyl-carrier protein] reductase</fullName>
    </recommendedName>
</protein>
<gene>
    <name evidence="4" type="ORF">A1O5_09078</name>
</gene>
<dbReference type="InterPro" id="IPR002347">
    <property type="entry name" value="SDR_fam"/>
</dbReference>
<dbReference type="GeneID" id="19193775"/>
<sequence length="647" mass="68887">MKDTLRKKPPKTSSGSEFDVASQLDVTSQSSESVSPNPWASEASSTLNGEGISRQIFKSSRTPDTTSPIRSIMSTATKEEESGSPPPSTQRLEVPGAGDNAVPDDSSKPTRRRKTVTKTPHTFELEADLTSVKQKEQQPPSAPEEPPKQDVQTPAPKKKKRVSQVVPPDAATTATTPTVMVNSVPSTGQAASPLSSPKTPSSIAPSSTSNQTQISAPSATTSPASLKPSASSTVTPVNPFTTQRTKKSQSMSSVPQVFGSNPCRFTPPPLPKESFHGKVIVLTNGASQTGQSLIRHFHAAGCRVIFGDTNSDQARKFISSLGPPHVVHFNKCDMTKYSDMLELFKLAITMYGRVDHAIFGVGDDGGQACTVGAGEKGWFEDRPGINKTAKMAYEEVATEPAGLADIVTASIRFARIALAYLKYSPKSKSSSSKKAFVNPYSRPQPEPPASPGLNDRSLTFLTSVAAFKETPQLPIYQVTQHSILGLVRSLWTNIDPDPERDGVRINAVVTNVMVPRAVAQSGGRSMSVQLPPDRPEDIARVVVGVVATNASTPDINGAGRETSSGAADGGGGGAGGVWYEKGHERGMREKHLHGRVIYAVGTEGWDVQEGMDRSEAIWLGQRPAEALNRGMAGLRLGGQSTWILDLV</sequence>
<evidence type="ECO:0000313" key="4">
    <source>
        <dbReference type="EMBL" id="EXJ67732.1"/>
    </source>
</evidence>
<keyword evidence="2" id="KW-0560">Oxidoreductase</keyword>
<dbReference type="SUPFAM" id="SSF51735">
    <property type="entry name" value="NAD(P)-binding Rossmann-fold domains"/>
    <property type="match status" value="1"/>
</dbReference>
<reference evidence="4 5" key="1">
    <citation type="submission" date="2013-03" db="EMBL/GenBank/DDBJ databases">
        <title>The Genome Sequence of Cladophialophora psammophila CBS 110553.</title>
        <authorList>
            <consortium name="The Broad Institute Genomics Platform"/>
            <person name="Cuomo C."/>
            <person name="de Hoog S."/>
            <person name="Gorbushina A."/>
            <person name="Walker B."/>
            <person name="Young S.K."/>
            <person name="Zeng Q."/>
            <person name="Gargeya S."/>
            <person name="Fitzgerald M."/>
            <person name="Haas B."/>
            <person name="Abouelleil A."/>
            <person name="Allen A.W."/>
            <person name="Alvarado L."/>
            <person name="Arachchi H.M."/>
            <person name="Berlin A.M."/>
            <person name="Chapman S.B."/>
            <person name="Gainer-Dewar J."/>
            <person name="Goldberg J."/>
            <person name="Griggs A."/>
            <person name="Gujja S."/>
            <person name="Hansen M."/>
            <person name="Howarth C."/>
            <person name="Imamovic A."/>
            <person name="Ireland A."/>
            <person name="Larimer J."/>
            <person name="McCowan C."/>
            <person name="Murphy C."/>
            <person name="Pearson M."/>
            <person name="Poon T.W."/>
            <person name="Priest M."/>
            <person name="Roberts A."/>
            <person name="Saif S."/>
            <person name="Shea T."/>
            <person name="Sisk P."/>
            <person name="Sykes S."/>
            <person name="Wortman J."/>
            <person name="Nusbaum C."/>
            <person name="Birren B."/>
        </authorList>
    </citation>
    <scope>NUCLEOTIDE SEQUENCE [LARGE SCALE GENOMIC DNA]</scope>
    <source>
        <strain evidence="4 5">CBS 110553</strain>
    </source>
</reference>
<dbReference type="GO" id="GO:0016491">
    <property type="term" value="F:oxidoreductase activity"/>
    <property type="evidence" value="ECO:0007669"/>
    <property type="project" value="UniProtKB-KW"/>
</dbReference>
<dbReference type="Pfam" id="PF00106">
    <property type="entry name" value="adh_short"/>
    <property type="match status" value="1"/>
</dbReference>
<dbReference type="Proteomes" id="UP000019471">
    <property type="component" value="Unassembled WGS sequence"/>
</dbReference>
<feature type="compositionally biased region" description="Polar residues" evidence="3">
    <location>
        <begin position="180"/>
        <end position="214"/>
    </location>
</feature>
<proteinExistence type="inferred from homology"/>
<dbReference type="AlphaFoldDB" id="W9WHX4"/>
<dbReference type="EMBL" id="AMGX01000015">
    <property type="protein sequence ID" value="EXJ67732.1"/>
    <property type="molecule type" value="Genomic_DNA"/>
</dbReference>
<evidence type="ECO:0000256" key="2">
    <source>
        <dbReference type="ARBA" id="ARBA00023002"/>
    </source>
</evidence>
<dbReference type="HOGENOM" id="CLU_432787_0_0_1"/>
<feature type="compositionally biased region" description="Low complexity" evidence="3">
    <location>
        <begin position="215"/>
        <end position="233"/>
    </location>
</feature>
<feature type="compositionally biased region" description="Low complexity" evidence="3">
    <location>
        <begin position="165"/>
        <end position="179"/>
    </location>
</feature>
<comment type="caution">
    <text evidence="4">The sequence shown here is derived from an EMBL/GenBank/DDBJ whole genome shotgun (WGS) entry which is preliminary data.</text>
</comment>
<accession>W9WHX4</accession>
<feature type="compositionally biased region" description="Polar residues" evidence="3">
    <location>
        <begin position="56"/>
        <end position="76"/>
    </location>
</feature>
<dbReference type="PANTHER" id="PTHR43180:SF33">
    <property type="entry name" value="15-HYDROXYPROSTAGLANDIN DEHYDROGENASE [NAD(+)]-LIKE"/>
    <property type="match status" value="1"/>
</dbReference>
<feature type="region of interest" description="Disordered" evidence="3">
    <location>
        <begin position="428"/>
        <end position="455"/>
    </location>
</feature>
<evidence type="ECO:0000256" key="1">
    <source>
        <dbReference type="ARBA" id="ARBA00006484"/>
    </source>
</evidence>
<feature type="compositionally biased region" description="Polar residues" evidence="3">
    <location>
        <begin position="24"/>
        <end position="48"/>
    </location>
</feature>
<dbReference type="RefSeq" id="XP_007747848.1">
    <property type="nucleotide sequence ID" value="XM_007749658.1"/>
</dbReference>
<feature type="compositionally biased region" description="Polar residues" evidence="3">
    <location>
        <begin position="234"/>
        <end position="259"/>
    </location>
</feature>
<dbReference type="PANTHER" id="PTHR43180">
    <property type="entry name" value="3-OXOACYL-(ACYL-CARRIER-PROTEIN) REDUCTASE (AFU_ORTHOLOGUE AFUA_6G11210)"/>
    <property type="match status" value="1"/>
</dbReference>
<name>W9WHX4_9EURO</name>
<keyword evidence="5" id="KW-1185">Reference proteome</keyword>
<feature type="region of interest" description="Disordered" evidence="3">
    <location>
        <begin position="552"/>
        <end position="572"/>
    </location>
</feature>
<evidence type="ECO:0000256" key="3">
    <source>
        <dbReference type="SAM" id="MobiDB-lite"/>
    </source>
</evidence>
<dbReference type="Gene3D" id="3.40.50.720">
    <property type="entry name" value="NAD(P)-binding Rossmann-like Domain"/>
    <property type="match status" value="1"/>
</dbReference>
<comment type="similarity">
    <text evidence="1">Belongs to the short-chain dehydrogenases/reductases (SDR) family.</text>
</comment>